<feature type="compositionally biased region" description="Polar residues" evidence="2">
    <location>
        <begin position="537"/>
        <end position="552"/>
    </location>
</feature>
<dbReference type="InterPro" id="IPR019557">
    <property type="entry name" value="AminoTfrase-like_pln_mobile"/>
</dbReference>
<dbReference type="GO" id="GO:0010073">
    <property type="term" value="P:meristem maintenance"/>
    <property type="evidence" value="ECO:0007669"/>
    <property type="project" value="InterPro"/>
</dbReference>
<dbReference type="RefSeq" id="XP_016457229.1">
    <property type="nucleotide sequence ID" value="XM_016601743.1"/>
</dbReference>
<dbReference type="PaxDb" id="4097-A0A1S3YYR7"/>
<dbReference type="SMR" id="A0A1S3YYR7"/>
<name>A0A1S3YYR7_TOBAC</name>
<feature type="region of interest" description="Disordered" evidence="2">
    <location>
        <begin position="501"/>
        <end position="576"/>
    </location>
</feature>
<evidence type="ECO:0000256" key="1">
    <source>
        <dbReference type="SAM" id="Coils"/>
    </source>
</evidence>
<dbReference type="OrthoDB" id="1258364at2759"/>
<dbReference type="InterPro" id="IPR044824">
    <property type="entry name" value="MAIN-like"/>
</dbReference>
<dbReference type="PANTHER" id="PTHR46033">
    <property type="entry name" value="PROTEIN MAIN-LIKE 2"/>
    <property type="match status" value="1"/>
</dbReference>
<keyword evidence="1" id="KW-0175">Coiled coil</keyword>
<sequence>MAKEKSACLGNEVSQPKKNLTKKMQELNNELILDKIFVPIPGLSSNFILGPCFKTTFPPELSPLYPLAKGEKLLLHSVEPDWFKDKTLRSWPSANRKWIDWVDRVEKAKGEVWKSAGIYDAIQLSKNGIPMDNDLLYAALCYWSISTNSFHFRFGMMGPTVLDIVALTGLRPHGEEVSAILGMAESACDFPKYGKIYNNSLFYSRYLNVSKGEMAVTEEEHVSFLFAWLSNHLFCDSSVNMIKQCTKLAFALAAGRKTALAPFLLSNLYHGCADIINAKFQYERGPFWILQFWLQSYFPEFRPVTLDYSNAPTYGFPLAEGALRYKSFKEYFNFFRKCSSRTASQFTPFSSRKFGPEWFKKSLDPYFQKLNRAELQDIWASYLIARDLPYSILLDESSKCKCWVEPYYPNQFARQFGMNQAVPLHQSSSDLSIRRKADNIKETESRFCQLKRKFSFVPFDTNPSSTELFDSWWSTYIYNRDKTAINVLRKISPCVRPLGPSDRQEVVAPKSNGIKGNSQSVRNFGQNMKRKYKGDSIPSQSLVQQDEPIQQKNSHEAGEKIPMGTTSSKKMKTSPRKMLLPCTSVFRTSCTPANEDRTKTDIEVSAEARSISTSSSTSDKDGEDDTVSSPLVNTRSKTSDIIVPPDCPVKFDNLEDFFARVSGQIKRAQSLGFSADQCSPNFTPSAEMLATAKDNTERLLIMPSQDLLLPKNCSTLSAALSMYAATPDLSSERALALKKLKENLPHLSLTLRRAKKDQEEYYKEAAKKVLLVDELTKDQELYTNLKDSNDKLECTISKLKASLKDAKTKRKAIQEQKLSLANKCFEKSTALDQMEADFPVLEEMKKLADSDVARVEESLRDFKSKIIE</sequence>
<dbReference type="STRING" id="4097.A0A1S3YYR7"/>
<dbReference type="Proteomes" id="UP000790787">
    <property type="component" value="Chromosome 2"/>
</dbReference>
<protein>
    <submittedName>
        <fullName evidence="5 6">Uncharacterized protein isoform X1</fullName>
    </submittedName>
</protein>
<dbReference type="RefSeq" id="XP_016457230.1">
    <property type="nucleotide sequence ID" value="XM_016601744.1"/>
</dbReference>
<feature type="region of interest" description="Disordered" evidence="2">
    <location>
        <begin position="591"/>
        <end position="639"/>
    </location>
</feature>
<evidence type="ECO:0000259" key="3">
    <source>
        <dbReference type="Pfam" id="PF10536"/>
    </source>
</evidence>
<dbReference type="OMA" id="CGSIRTR"/>
<dbReference type="GeneID" id="107781103"/>
<accession>A0A1S3YYR7</accession>
<reference evidence="5 6" key="2">
    <citation type="submission" date="2025-04" db="UniProtKB">
        <authorList>
            <consortium name="RefSeq"/>
        </authorList>
    </citation>
    <scope>IDENTIFICATION</scope>
</reference>
<feature type="compositionally biased region" description="Polar residues" evidence="2">
    <location>
        <begin position="514"/>
        <end position="526"/>
    </location>
</feature>
<dbReference type="PANTHER" id="PTHR46033:SF56">
    <property type="entry name" value="OO_BA0013J05-OO_BA0033A15.20 PROTEIN"/>
    <property type="match status" value="1"/>
</dbReference>
<dbReference type="KEGG" id="nta:107781103"/>
<gene>
    <name evidence="5 6 7" type="primary">LOC107781103</name>
</gene>
<feature type="domain" description="Aminotransferase-like plant mobile" evidence="3">
    <location>
        <begin position="117"/>
        <end position="474"/>
    </location>
</feature>
<dbReference type="Pfam" id="PF10536">
    <property type="entry name" value="PMD"/>
    <property type="match status" value="1"/>
</dbReference>
<organism evidence="6">
    <name type="scientific">Nicotiana tabacum</name>
    <name type="common">Common tobacco</name>
    <dbReference type="NCBI Taxonomy" id="4097"/>
    <lineage>
        <taxon>Eukaryota</taxon>
        <taxon>Viridiplantae</taxon>
        <taxon>Streptophyta</taxon>
        <taxon>Embryophyta</taxon>
        <taxon>Tracheophyta</taxon>
        <taxon>Spermatophyta</taxon>
        <taxon>Magnoliopsida</taxon>
        <taxon>eudicotyledons</taxon>
        <taxon>Gunneridae</taxon>
        <taxon>Pentapetalae</taxon>
        <taxon>asterids</taxon>
        <taxon>lamiids</taxon>
        <taxon>Solanales</taxon>
        <taxon>Solanaceae</taxon>
        <taxon>Nicotianoideae</taxon>
        <taxon>Nicotianeae</taxon>
        <taxon>Nicotiana</taxon>
    </lineage>
</organism>
<evidence type="ECO:0000313" key="7">
    <source>
        <dbReference type="RefSeq" id="XP_016457231.1"/>
    </source>
</evidence>
<feature type="coiled-coil region" evidence="1">
    <location>
        <begin position="782"/>
        <end position="823"/>
    </location>
</feature>
<evidence type="ECO:0000256" key="2">
    <source>
        <dbReference type="SAM" id="MobiDB-lite"/>
    </source>
</evidence>
<keyword evidence="4" id="KW-1185">Reference proteome</keyword>
<evidence type="ECO:0000313" key="5">
    <source>
        <dbReference type="RefSeq" id="XP_016457229.1"/>
    </source>
</evidence>
<dbReference type="AlphaFoldDB" id="A0A1S3YYR7"/>
<evidence type="ECO:0000313" key="6">
    <source>
        <dbReference type="RefSeq" id="XP_016457230.1"/>
    </source>
</evidence>
<evidence type="ECO:0000313" key="4">
    <source>
        <dbReference type="Proteomes" id="UP000790787"/>
    </source>
</evidence>
<proteinExistence type="predicted"/>
<dbReference type="RefSeq" id="XP_016457231.1">
    <property type="nucleotide sequence ID" value="XM_016601745.1"/>
</dbReference>
<reference key="1">
    <citation type="journal article" date="2014" name="Nat. Commun.">
        <title>The tobacco genome sequence and its comparison with those of tomato and potato.</title>
        <authorList>
            <person name="Sierro N."/>
            <person name="Battey J.N."/>
            <person name="Ouadi S."/>
            <person name="Bakaher N."/>
            <person name="Bovet L."/>
            <person name="Willig A."/>
            <person name="Goepfert S."/>
            <person name="Peitsch M.C."/>
            <person name="Ivanov N.V."/>
        </authorList>
    </citation>
    <scope>NUCLEOTIDE SEQUENCE [LARGE SCALE GENOMIC DNA]</scope>
    <source>
        <strain>cv. TN90</strain>
    </source>
</reference>
<feature type="compositionally biased region" description="Polar residues" evidence="2">
    <location>
        <begin position="627"/>
        <end position="636"/>
    </location>
</feature>